<feature type="transmembrane region" description="Helical" evidence="1">
    <location>
        <begin position="44"/>
        <end position="64"/>
    </location>
</feature>
<name>A0A9N9DTS6_9GLOM</name>
<keyword evidence="1" id="KW-1133">Transmembrane helix</keyword>
<comment type="caution">
    <text evidence="2">The sequence shown here is derived from an EMBL/GenBank/DDBJ whole genome shotgun (WGS) entry which is preliminary data.</text>
</comment>
<sequence length="83" mass="9412">FDGWVLLELSIGWEYLFHLTFFTLDVLAVVDLGIYICKYNRASILFAILAWLATAVENVALSLYCYKAPRANVINIGAWILIV</sequence>
<dbReference type="AlphaFoldDB" id="A0A9N9DTS6"/>
<evidence type="ECO:0000256" key="1">
    <source>
        <dbReference type="SAM" id="Phobius"/>
    </source>
</evidence>
<keyword evidence="3" id="KW-1185">Reference proteome</keyword>
<gene>
    <name evidence="2" type="ORF">AMORRO_LOCUS9782</name>
</gene>
<organism evidence="2 3">
    <name type="scientific">Acaulospora morrowiae</name>
    <dbReference type="NCBI Taxonomy" id="94023"/>
    <lineage>
        <taxon>Eukaryota</taxon>
        <taxon>Fungi</taxon>
        <taxon>Fungi incertae sedis</taxon>
        <taxon>Mucoromycota</taxon>
        <taxon>Glomeromycotina</taxon>
        <taxon>Glomeromycetes</taxon>
        <taxon>Diversisporales</taxon>
        <taxon>Acaulosporaceae</taxon>
        <taxon>Acaulospora</taxon>
    </lineage>
</organism>
<reference evidence="2" key="1">
    <citation type="submission" date="2021-06" db="EMBL/GenBank/DDBJ databases">
        <authorList>
            <person name="Kallberg Y."/>
            <person name="Tangrot J."/>
            <person name="Rosling A."/>
        </authorList>
    </citation>
    <scope>NUCLEOTIDE SEQUENCE</scope>
    <source>
        <strain evidence="2">CL551</strain>
    </source>
</reference>
<dbReference type="Proteomes" id="UP000789342">
    <property type="component" value="Unassembled WGS sequence"/>
</dbReference>
<accession>A0A9N9DTS6</accession>
<proteinExistence type="predicted"/>
<feature type="non-terminal residue" evidence="2">
    <location>
        <position position="1"/>
    </location>
</feature>
<evidence type="ECO:0000313" key="2">
    <source>
        <dbReference type="EMBL" id="CAG8647088.1"/>
    </source>
</evidence>
<keyword evidence="1" id="KW-0472">Membrane</keyword>
<dbReference type="EMBL" id="CAJVPV010010008">
    <property type="protein sequence ID" value="CAG8647088.1"/>
    <property type="molecule type" value="Genomic_DNA"/>
</dbReference>
<evidence type="ECO:0000313" key="3">
    <source>
        <dbReference type="Proteomes" id="UP000789342"/>
    </source>
</evidence>
<keyword evidence="1" id="KW-0812">Transmembrane</keyword>
<protein>
    <submittedName>
        <fullName evidence="2">10524_t:CDS:1</fullName>
    </submittedName>
</protein>
<feature type="transmembrane region" description="Helical" evidence="1">
    <location>
        <begin position="15"/>
        <end position="37"/>
    </location>
</feature>